<comment type="caution">
    <text evidence="1">The sequence shown here is derived from an EMBL/GenBank/DDBJ whole genome shotgun (WGS) entry which is preliminary data.</text>
</comment>
<name>A0A738HDF9_SALER</name>
<organism evidence="1">
    <name type="scientific">Salmonella enterica</name>
    <name type="common">Salmonella choleraesuis</name>
    <dbReference type="NCBI Taxonomy" id="28901"/>
    <lineage>
        <taxon>Bacteria</taxon>
        <taxon>Pseudomonadati</taxon>
        <taxon>Pseudomonadota</taxon>
        <taxon>Gammaproteobacteria</taxon>
        <taxon>Enterobacterales</taxon>
        <taxon>Enterobacteriaceae</taxon>
        <taxon>Salmonella</taxon>
    </lineage>
</organism>
<proteinExistence type="predicted"/>
<sequence>YLLSPLMKGVDKAFSEPVNTKRLDTP</sequence>
<accession>A0A738HDF9</accession>
<evidence type="ECO:0000313" key="1">
    <source>
        <dbReference type="EMBL" id="HAE8875427.1"/>
    </source>
</evidence>
<protein>
    <submittedName>
        <fullName evidence="1">Type-I secretion protein</fullName>
    </submittedName>
</protein>
<gene>
    <name evidence="1" type="ORF">G4X55_004261</name>
</gene>
<feature type="non-terminal residue" evidence="1">
    <location>
        <position position="1"/>
    </location>
</feature>
<reference evidence="1" key="1">
    <citation type="journal article" date="2018" name="Genome Biol.">
        <title>SKESA: strategic k-mer extension for scrupulous assemblies.</title>
        <authorList>
            <person name="Souvorov A."/>
            <person name="Agarwala R."/>
            <person name="Lipman D.J."/>
        </authorList>
    </citation>
    <scope>NUCLEOTIDE SEQUENCE</scope>
    <source>
        <strain evidence="1">15-5529</strain>
    </source>
</reference>
<reference evidence="1" key="2">
    <citation type="submission" date="2018-07" db="EMBL/GenBank/DDBJ databases">
        <authorList>
            <consortium name="NCBI Pathogen Detection Project"/>
        </authorList>
    </citation>
    <scope>NUCLEOTIDE SEQUENCE</scope>
    <source>
        <strain evidence="1">15-5529</strain>
    </source>
</reference>
<dbReference type="AlphaFoldDB" id="A0A738HDF9"/>
<dbReference type="EMBL" id="DAATLJ010000087">
    <property type="protein sequence ID" value="HAE8875427.1"/>
    <property type="molecule type" value="Genomic_DNA"/>
</dbReference>